<sequence>MKKNGILNSHISEVLSRLGHTDTIVIADCGLPIPEETIRIDLALSLGTPSFMETLQVVLADMAVEKVTLAHEIKELNPKVEEQVTNLVNGVPIDYLTHEELKALTKNAKAVIRTGEATPYANIILHAGVIF</sequence>
<keyword evidence="4 6" id="KW-0413">Isomerase</keyword>
<comment type="similarity">
    <text evidence="6">Belongs to the RbsD / FucU family. RbsD subfamily.</text>
</comment>
<gene>
    <name evidence="6 7" type="primary">rbsD</name>
    <name evidence="7" type="ORF">HFZ78_00685</name>
</gene>
<evidence type="ECO:0000256" key="5">
    <source>
        <dbReference type="ARBA" id="ARBA00023277"/>
    </source>
</evidence>
<dbReference type="SUPFAM" id="SSF102546">
    <property type="entry name" value="RbsD-like"/>
    <property type="match status" value="1"/>
</dbReference>
<accession>A0A6H1NW78</accession>
<evidence type="ECO:0000256" key="1">
    <source>
        <dbReference type="ARBA" id="ARBA00000223"/>
    </source>
</evidence>
<feature type="binding site" evidence="6">
    <location>
        <begin position="120"/>
        <end position="122"/>
    </location>
    <ligand>
        <name>substrate</name>
    </ligand>
</feature>
<keyword evidence="5 6" id="KW-0119">Carbohydrate metabolism</keyword>
<dbReference type="InterPro" id="IPR023064">
    <property type="entry name" value="D-ribose_pyranase"/>
</dbReference>
<protein>
    <recommendedName>
        <fullName evidence="2 6">D-ribose pyranase</fullName>
        <ecNumber evidence="2 6">5.4.99.62</ecNumber>
    </recommendedName>
</protein>
<organism evidence="7 8">
    <name type="scientific">Priestia megaterium</name>
    <name type="common">Bacillus megaterium</name>
    <dbReference type="NCBI Taxonomy" id="1404"/>
    <lineage>
        <taxon>Bacteria</taxon>
        <taxon>Bacillati</taxon>
        <taxon>Bacillota</taxon>
        <taxon>Bacilli</taxon>
        <taxon>Bacillales</taxon>
        <taxon>Bacillaceae</taxon>
        <taxon>Priestia</taxon>
    </lineage>
</organism>
<evidence type="ECO:0000256" key="3">
    <source>
        <dbReference type="ARBA" id="ARBA00022490"/>
    </source>
</evidence>
<keyword evidence="3 6" id="KW-0963">Cytoplasm</keyword>
<dbReference type="GO" id="GO:0062193">
    <property type="term" value="F:D-ribose pyranase activity"/>
    <property type="evidence" value="ECO:0007669"/>
    <property type="project" value="UniProtKB-EC"/>
</dbReference>
<dbReference type="NCBIfam" id="NF008761">
    <property type="entry name" value="PRK11797.1"/>
    <property type="match status" value="1"/>
</dbReference>
<dbReference type="Gene3D" id="3.40.1650.10">
    <property type="entry name" value="RbsD-like domain"/>
    <property type="match status" value="1"/>
</dbReference>
<comment type="subunit">
    <text evidence="6">Homodecamer.</text>
</comment>
<dbReference type="Pfam" id="PF05025">
    <property type="entry name" value="RbsD_FucU"/>
    <property type="match status" value="1"/>
</dbReference>
<evidence type="ECO:0000256" key="2">
    <source>
        <dbReference type="ARBA" id="ARBA00012862"/>
    </source>
</evidence>
<dbReference type="EC" id="5.4.99.62" evidence="2 6"/>
<dbReference type="GO" id="GO:0019303">
    <property type="term" value="P:D-ribose catabolic process"/>
    <property type="evidence" value="ECO:0007669"/>
    <property type="project" value="UniProtKB-UniRule"/>
</dbReference>
<dbReference type="PANTHER" id="PTHR37831">
    <property type="entry name" value="D-RIBOSE PYRANASE"/>
    <property type="match status" value="1"/>
</dbReference>
<reference evidence="7 8" key="1">
    <citation type="submission" date="2020-04" db="EMBL/GenBank/DDBJ databases">
        <title>Genome-Wide Identification of 5-Methylcytosine Sites in Bacterial Genomes By High-Throughput Sequencing of MspJI Restriction Fragments.</title>
        <authorList>
            <person name="Wu V."/>
        </authorList>
    </citation>
    <scope>NUCLEOTIDE SEQUENCE [LARGE SCALE GENOMIC DNA]</scope>
    <source>
        <strain evidence="7 8">S2</strain>
    </source>
</reference>
<name>A0A6H1NW78_PRIMG</name>
<feature type="binding site" evidence="6">
    <location>
        <position position="98"/>
    </location>
    <ligand>
        <name>substrate</name>
    </ligand>
</feature>
<feature type="active site" description="Proton donor" evidence="6">
    <location>
        <position position="20"/>
    </location>
</feature>
<dbReference type="AlphaFoldDB" id="A0A6H1NW78"/>
<dbReference type="Proteomes" id="UP000501868">
    <property type="component" value="Chromosome"/>
</dbReference>
<dbReference type="UniPathway" id="UPA00916">
    <property type="reaction ID" value="UER00888"/>
</dbReference>
<dbReference type="GO" id="GO:0005829">
    <property type="term" value="C:cytosol"/>
    <property type="evidence" value="ECO:0007669"/>
    <property type="project" value="TreeGrafter"/>
</dbReference>
<reference evidence="7 8" key="2">
    <citation type="submission" date="2020-04" db="EMBL/GenBank/DDBJ databases">
        <authorList>
            <person name="Fomenkov A."/>
            <person name="Anton B.P."/>
            <person name="Roberts R.J."/>
        </authorList>
    </citation>
    <scope>NUCLEOTIDE SEQUENCE [LARGE SCALE GENOMIC DNA]</scope>
    <source>
        <strain evidence="7 8">S2</strain>
    </source>
</reference>
<feature type="binding site" evidence="6">
    <location>
        <position position="28"/>
    </location>
    <ligand>
        <name>substrate</name>
    </ligand>
</feature>
<evidence type="ECO:0000256" key="6">
    <source>
        <dbReference type="HAMAP-Rule" id="MF_01661"/>
    </source>
</evidence>
<evidence type="ECO:0000313" key="8">
    <source>
        <dbReference type="Proteomes" id="UP000501868"/>
    </source>
</evidence>
<evidence type="ECO:0000256" key="4">
    <source>
        <dbReference type="ARBA" id="ARBA00023235"/>
    </source>
</evidence>
<comment type="subcellular location">
    <subcellularLocation>
        <location evidence="6">Cytoplasm</location>
    </subcellularLocation>
</comment>
<dbReference type="PANTHER" id="PTHR37831:SF1">
    <property type="entry name" value="D-RIBOSE PYRANASE"/>
    <property type="match status" value="1"/>
</dbReference>
<comment type="pathway">
    <text evidence="6">Carbohydrate metabolism; D-ribose degradation; D-ribose 5-phosphate from beta-D-ribopyranose: step 1/2.</text>
</comment>
<dbReference type="GO" id="GO:0048029">
    <property type="term" value="F:monosaccharide binding"/>
    <property type="evidence" value="ECO:0007669"/>
    <property type="project" value="InterPro"/>
</dbReference>
<comment type="function">
    <text evidence="6">Catalyzes the interconversion of beta-pyran and beta-furan forms of D-ribose.</text>
</comment>
<comment type="catalytic activity">
    <reaction evidence="1 6">
        <text>beta-D-ribopyranose = beta-D-ribofuranose</text>
        <dbReference type="Rhea" id="RHEA:25432"/>
        <dbReference type="ChEBI" id="CHEBI:27476"/>
        <dbReference type="ChEBI" id="CHEBI:47002"/>
        <dbReference type="EC" id="5.4.99.62"/>
    </reaction>
</comment>
<proteinExistence type="inferred from homology"/>
<dbReference type="HAMAP" id="MF_01661">
    <property type="entry name" value="D_rib_pyranase"/>
    <property type="match status" value="1"/>
</dbReference>
<dbReference type="InterPro" id="IPR007721">
    <property type="entry name" value="RbsD_FucU"/>
</dbReference>
<evidence type="ECO:0000313" key="7">
    <source>
        <dbReference type="EMBL" id="QIZ05467.1"/>
    </source>
</evidence>
<dbReference type="InterPro" id="IPR023750">
    <property type="entry name" value="RbsD-like_sf"/>
</dbReference>
<dbReference type="EMBL" id="CP051128">
    <property type="protein sequence ID" value="QIZ05467.1"/>
    <property type="molecule type" value="Genomic_DNA"/>
</dbReference>
<dbReference type="GO" id="GO:0016872">
    <property type="term" value="F:intramolecular lyase activity"/>
    <property type="evidence" value="ECO:0007669"/>
    <property type="project" value="UniProtKB-UniRule"/>
</dbReference>